<keyword evidence="5" id="KW-0687">Ribonucleoprotein</keyword>
<dbReference type="Proteomes" id="UP001165060">
    <property type="component" value="Unassembled WGS sequence"/>
</dbReference>
<proteinExistence type="inferred from homology"/>
<dbReference type="InterPro" id="IPR010729">
    <property type="entry name" value="Ribosomal_uL29_mit"/>
</dbReference>
<organism evidence="8 9">
    <name type="scientific">Tetraparma gracilis</name>
    <dbReference type="NCBI Taxonomy" id="2962635"/>
    <lineage>
        <taxon>Eukaryota</taxon>
        <taxon>Sar</taxon>
        <taxon>Stramenopiles</taxon>
        <taxon>Ochrophyta</taxon>
        <taxon>Bolidophyceae</taxon>
        <taxon>Parmales</taxon>
        <taxon>Triparmaceae</taxon>
        <taxon>Tetraparma</taxon>
    </lineage>
</organism>
<feature type="region of interest" description="Disordered" evidence="7">
    <location>
        <begin position="30"/>
        <end position="54"/>
    </location>
</feature>
<keyword evidence="3" id="KW-0689">Ribosomal protein</keyword>
<evidence type="ECO:0000256" key="2">
    <source>
        <dbReference type="ARBA" id="ARBA00009254"/>
    </source>
</evidence>
<feature type="region of interest" description="Disordered" evidence="7">
    <location>
        <begin position="162"/>
        <end position="181"/>
    </location>
</feature>
<keyword evidence="4" id="KW-0496">Mitochondrion</keyword>
<evidence type="ECO:0000313" key="8">
    <source>
        <dbReference type="EMBL" id="GMI36448.1"/>
    </source>
</evidence>
<keyword evidence="9" id="KW-1185">Reference proteome</keyword>
<dbReference type="InterPro" id="IPR038340">
    <property type="entry name" value="MRP-L47_sf"/>
</dbReference>
<evidence type="ECO:0000256" key="6">
    <source>
        <dbReference type="ARBA" id="ARBA00035289"/>
    </source>
</evidence>
<evidence type="ECO:0000313" key="9">
    <source>
        <dbReference type="Proteomes" id="UP001165060"/>
    </source>
</evidence>
<accession>A0ABQ6N066</accession>
<evidence type="ECO:0000256" key="5">
    <source>
        <dbReference type="ARBA" id="ARBA00023274"/>
    </source>
</evidence>
<dbReference type="EMBL" id="BRYB01000732">
    <property type="protein sequence ID" value="GMI36448.1"/>
    <property type="molecule type" value="Genomic_DNA"/>
</dbReference>
<dbReference type="Gene3D" id="6.10.330.20">
    <property type="match status" value="1"/>
</dbReference>
<gene>
    <name evidence="8" type="ORF">TeGR_g6699</name>
</gene>
<sequence length="181" mass="20274">MLAASLRLALRPPAPPLRLPPPLLSRCLSSAASSAAPPAPPPPLPTPASPPPKRWVTFGTPNPRTRYRVPYHLRNLGLFFQKPLPRGETHKPAGRAWTLAELRGKSFADLHALWFVLLRERNLLLTEIAQSRRAREPFRDPGRRGKVREGMQRIRQVMGERGRGLEFGEFADGVEDGEEDE</sequence>
<feature type="compositionally biased region" description="Acidic residues" evidence="7">
    <location>
        <begin position="172"/>
        <end position="181"/>
    </location>
</feature>
<dbReference type="Pfam" id="PF06984">
    <property type="entry name" value="MRP-L47"/>
    <property type="match status" value="1"/>
</dbReference>
<protein>
    <recommendedName>
        <fullName evidence="6">Large ribosomal subunit protein uL29m</fullName>
    </recommendedName>
</protein>
<feature type="compositionally biased region" description="Pro residues" evidence="7">
    <location>
        <begin position="37"/>
        <end position="53"/>
    </location>
</feature>
<comment type="subcellular location">
    <subcellularLocation>
        <location evidence="1">Mitochondrion</location>
    </subcellularLocation>
</comment>
<evidence type="ECO:0000256" key="1">
    <source>
        <dbReference type="ARBA" id="ARBA00004173"/>
    </source>
</evidence>
<comment type="similarity">
    <text evidence="2">Belongs to the universal ribosomal protein uL29 family.</text>
</comment>
<evidence type="ECO:0000256" key="4">
    <source>
        <dbReference type="ARBA" id="ARBA00023128"/>
    </source>
</evidence>
<comment type="caution">
    <text evidence="8">The sequence shown here is derived from an EMBL/GenBank/DDBJ whole genome shotgun (WGS) entry which is preliminary data.</text>
</comment>
<dbReference type="PANTHER" id="PTHR21183">
    <property type="entry name" value="RIBOSOMAL PROTEIN L47, MITOCHONDRIAL-RELATED"/>
    <property type="match status" value="1"/>
</dbReference>
<name>A0ABQ6N066_9STRA</name>
<reference evidence="8 9" key="1">
    <citation type="journal article" date="2023" name="Commun. Biol.">
        <title>Genome analysis of Parmales, the sister group of diatoms, reveals the evolutionary specialization of diatoms from phago-mixotrophs to photoautotrophs.</title>
        <authorList>
            <person name="Ban H."/>
            <person name="Sato S."/>
            <person name="Yoshikawa S."/>
            <person name="Yamada K."/>
            <person name="Nakamura Y."/>
            <person name="Ichinomiya M."/>
            <person name="Sato N."/>
            <person name="Blanc-Mathieu R."/>
            <person name="Endo H."/>
            <person name="Kuwata A."/>
            <person name="Ogata H."/>
        </authorList>
    </citation>
    <scope>NUCLEOTIDE SEQUENCE [LARGE SCALE GENOMIC DNA]</scope>
</reference>
<evidence type="ECO:0000256" key="3">
    <source>
        <dbReference type="ARBA" id="ARBA00022980"/>
    </source>
</evidence>
<evidence type="ECO:0000256" key="7">
    <source>
        <dbReference type="SAM" id="MobiDB-lite"/>
    </source>
</evidence>
<dbReference type="PANTHER" id="PTHR21183:SF18">
    <property type="entry name" value="LARGE RIBOSOMAL SUBUNIT PROTEIN UL29M"/>
    <property type="match status" value="1"/>
</dbReference>